<reference evidence="1" key="1">
    <citation type="submission" date="2014-06" db="EMBL/GenBank/DDBJ databases">
        <title>Key roles for freshwater Actinobacteria revealed by deep metagenomic sequencing.</title>
        <authorList>
            <person name="Ghai R."/>
            <person name="Mizuno C.M."/>
            <person name="Picazo A."/>
            <person name="Camacho A."/>
            <person name="Rodriguez-Valera F."/>
        </authorList>
    </citation>
    <scope>NUCLEOTIDE SEQUENCE</scope>
</reference>
<name>A0A094SIK7_9ZZZZ</name>
<proteinExistence type="predicted"/>
<sequence length="20" mass="2005">MAAGYLQALAGDRIQVLSAG</sequence>
<protein>
    <submittedName>
        <fullName evidence="1">Uncharacterized protein</fullName>
    </submittedName>
</protein>
<evidence type="ECO:0000313" key="1">
    <source>
        <dbReference type="EMBL" id="KGA18253.1"/>
    </source>
</evidence>
<dbReference type="AlphaFoldDB" id="A0A094SIK7"/>
<dbReference type="EMBL" id="JNSL01000046">
    <property type="protein sequence ID" value="KGA18253.1"/>
    <property type="molecule type" value="Genomic_DNA"/>
</dbReference>
<organism evidence="1">
    <name type="scientific">freshwater metagenome</name>
    <dbReference type="NCBI Taxonomy" id="449393"/>
    <lineage>
        <taxon>unclassified sequences</taxon>
        <taxon>metagenomes</taxon>
        <taxon>ecological metagenomes</taxon>
    </lineage>
</organism>
<gene>
    <name evidence="1" type="ORF">GM51_8660</name>
</gene>
<accession>A0A094SIK7</accession>
<comment type="caution">
    <text evidence="1">The sequence shown here is derived from an EMBL/GenBank/DDBJ whole genome shotgun (WGS) entry which is preliminary data.</text>
</comment>
<feature type="non-terminal residue" evidence="1">
    <location>
        <position position="20"/>
    </location>
</feature>